<dbReference type="PANTHER" id="PTHR12219">
    <property type="entry name" value="NADH-UBIQUINONE OXIDOREDUCTASE"/>
    <property type="match status" value="1"/>
</dbReference>
<feature type="region of interest" description="Disordered" evidence="1">
    <location>
        <begin position="1"/>
        <end position="22"/>
    </location>
</feature>
<proteinExistence type="predicted"/>
<organism evidence="2 3">
    <name type="scientific">Leiothrix lutea</name>
    <name type="common">Red-billed leiothrix</name>
    <name type="synonym">Sylvia lutea</name>
    <dbReference type="NCBI Taxonomy" id="36275"/>
    <lineage>
        <taxon>Eukaryota</taxon>
        <taxon>Metazoa</taxon>
        <taxon>Chordata</taxon>
        <taxon>Craniata</taxon>
        <taxon>Vertebrata</taxon>
        <taxon>Euteleostomi</taxon>
        <taxon>Archelosauria</taxon>
        <taxon>Archosauria</taxon>
        <taxon>Dinosauria</taxon>
        <taxon>Saurischia</taxon>
        <taxon>Theropoda</taxon>
        <taxon>Coelurosauria</taxon>
        <taxon>Aves</taxon>
        <taxon>Neognathae</taxon>
        <taxon>Neoaves</taxon>
        <taxon>Telluraves</taxon>
        <taxon>Australaves</taxon>
        <taxon>Passeriformes</taxon>
        <taxon>Sylvioidea</taxon>
        <taxon>Leiothrichidae</taxon>
        <taxon>Leiothrix</taxon>
    </lineage>
</organism>
<protein>
    <submittedName>
        <fullName evidence="2">WDR93 protein</fullName>
    </submittedName>
</protein>
<comment type="caution">
    <text evidence="2">The sequence shown here is derived from an EMBL/GenBank/DDBJ whole genome shotgun (WGS) entry which is preliminary data.</text>
</comment>
<dbReference type="Pfam" id="PF21030">
    <property type="entry name" value="WDR93"/>
    <property type="match status" value="1"/>
</dbReference>
<dbReference type="EMBL" id="VXBY01001609">
    <property type="protein sequence ID" value="NXP37670.1"/>
    <property type="molecule type" value="Genomic_DNA"/>
</dbReference>
<dbReference type="Proteomes" id="UP000524007">
    <property type="component" value="Unassembled WGS sequence"/>
</dbReference>
<accession>A0A7L1ZWA6</accession>
<feature type="non-terminal residue" evidence="2">
    <location>
        <position position="1"/>
    </location>
</feature>
<dbReference type="InterPro" id="IPR049547">
    <property type="entry name" value="WDR93_beta-prop"/>
</dbReference>
<dbReference type="AlphaFoldDB" id="A0A7L1ZWA6"/>
<dbReference type="GO" id="GO:0022900">
    <property type="term" value="P:electron transport chain"/>
    <property type="evidence" value="ECO:0007669"/>
    <property type="project" value="InterPro"/>
</dbReference>
<keyword evidence="3" id="KW-1185">Reference proteome</keyword>
<evidence type="ECO:0000313" key="3">
    <source>
        <dbReference type="Proteomes" id="UP000524007"/>
    </source>
</evidence>
<dbReference type="InterPro" id="IPR036322">
    <property type="entry name" value="WD40_repeat_dom_sf"/>
</dbReference>
<dbReference type="PANTHER" id="PTHR12219:SF17">
    <property type="entry name" value="WD REPEAT-CONTAINING PROTEIN 93"/>
    <property type="match status" value="1"/>
</dbReference>
<evidence type="ECO:0000256" key="1">
    <source>
        <dbReference type="SAM" id="MobiDB-lite"/>
    </source>
</evidence>
<dbReference type="InterPro" id="IPR006885">
    <property type="entry name" value="NADH_UbQ_FeS_4_mit-like"/>
</dbReference>
<sequence>LNTRTDPLGIPPPSEKDWPKEDEEDFFLLDPDRKRDVLPQPFRMIHKLVMQVFESAMEITERREMLREAQKLKIKPKKCFPTAEFQVNERANCLAVSGKYIFVGLSVGLAAFNTCDLKDVCAWDAANTEICAIHASDLGNECHVLLAVDEMGLAWLFCFYKESFLLIKILNEVKDISQRSTCVEVVLSRGGDYAGILLQGNTKAWLEIYQFPKDSWLTEMEKNVGAAKELACSERRSNSSSETRESVFCFKTMPPPCASMVFASWLVLLQGCAFSLCVPNPGTTFKGPLDALKEVDDGSMLGLGYNHLIKDSQWELQEAIFRSTYQEYLEAEGVVEEEIPRYAIFHFLLPSRILEGPEMKVQPDIPVGIGVHWDGNHNFCLYLLNRSLQEKEDSDLKPDVVWPCAAPIACSAVSSCSRYLALAGEDATITIWDKHLGHPLSVTAILEERFIRSIHFL</sequence>
<dbReference type="SUPFAM" id="SSF50978">
    <property type="entry name" value="WD40 repeat-like"/>
    <property type="match status" value="1"/>
</dbReference>
<evidence type="ECO:0000313" key="2">
    <source>
        <dbReference type="EMBL" id="NXP37670.1"/>
    </source>
</evidence>
<name>A0A7L1ZWA6_LEILU</name>
<gene>
    <name evidence="2" type="primary">Wdr93_0</name>
    <name evidence="2" type="ORF">LEILUT_R02314</name>
</gene>
<feature type="non-terminal residue" evidence="2">
    <location>
        <position position="457"/>
    </location>
</feature>
<reference evidence="2 3" key="1">
    <citation type="submission" date="2019-09" db="EMBL/GenBank/DDBJ databases">
        <title>Bird 10,000 Genomes (B10K) Project - Family phase.</title>
        <authorList>
            <person name="Zhang G."/>
        </authorList>
    </citation>
    <scope>NUCLEOTIDE SEQUENCE [LARGE SCALE GENOMIC DNA]</scope>
    <source>
        <strain evidence="2">B10K-DU-002-43</strain>
        <tissue evidence="2">Muscle</tissue>
    </source>
</reference>